<dbReference type="AlphaFoldDB" id="A0A0E9U7Z1"/>
<accession>A0A0E9U7Z1</accession>
<sequence>MLFFHELQLLPGQAWLLPHSSK</sequence>
<organism evidence="1">
    <name type="scientific">Anguilla anguilla</name>
    <name type="common">European freshwater eel</name>
    <name type="synonym">Muraena anguilla</name>
    <dbReference type="NCBI Taxonomy" id="7936"/>
    <lineage>
        <taxon>Eukaryota</taxon>
        <taxon>Metazoa</taxon>
        <taxon>Chordata</taxon>
        <taxon>Craniata</taxon>
        <taxon>Vertebrata</taxon>
        <taxon>Euteleostomi</taxon>
        <taxon>Actinopterygii</taxon>
        <taxon>Neopterygii</taxon>
        <taxon>Teleostei</taxon>
        <taxon>Anguilliformes</taxon>
        <taxon>Anguillidae</taxon>
        <taxon>Anguilla</taxon>
    </lineage>
</organism>
<protein>
    <submittedName>
        <fullName evidence="1">Uncharacterized protein</fullName>
    </submittedName>
</protein>
<evidence type="ECO:0000313" key="1">
    <source>
        <dbReference type="EMBL" id="JAH61265.1"/>
    </source>
</evidence>
<reference evidence="1" key="1">
    <citation type="submission" date="2014-11" db="EMBL/GenBank/DDBJ databases">
        <authorList>
            <person name="Amaro Gonzalez C."/>
        </authorList>
    </citation>
    <scope>NUCLEOTIDE SEQUENCE</scope>
</reference>
<dbReference type="EMBL" id="GBXM01047312">
    <property type="protein sequence ID" value="JAH61265.1"/>
    <property type="molecule type" value="Transcribed_RNA"/>
</dbReference>
<reference evidence="1" key="2">
    <citation type="journal article" date="2015" name="Fish Shellfish Immunol.">
        <title>Early steps in the European eel (Anguilla anguilla)-Vibrio vulnificus interaction in the gills: Role of the RtxA13 toxin.</title>
        <authorList>
            <person name="Callol A."/>
            <person name="Pajuelo D."/>
            <person name="Ebbesson L."/>
            <person name="Teles M."/>
            <person name="MacKenzie S."/>
            <person name="Amaro C."/>
        </authorList>
    </citation>
    <scope>NUCLEOTIDE SEQUENCE</scope>
</reference>
<name>A0A0E9U7Z1_ANGAN</name>
<proteinExistence type="predicted"/>